<name>A0A6A3IFT3_9STRA</name>
<proteinExistence type="predicted"/>
<comment type="caution">
    <text evidence="2">The sequence shown here is derived from an EMBL/GenBank/DDBJ whole genome shotgun (WGS) entry which is preliminary data.</text>
</comment>
<evidence type="ECO:0000313" key="2">
    <source>
        <dbReference type="EMBL" id="KAE8980352.1"/>
    </source>
</evidence>
<dbReference type="EMBL" id="QXFU01002901">
    <property type="protein sequence ID" value="KAE8980352.1"/>
    <property type="molecule type" value="Genomic_DNA"/>
</dbReference>
<dbReference type="Proteomes" id="UP000435112">
    <property type="component" value="Unassembled WGS sequence"/>
</dbReference>
<gene>
    <name evidence="2" type="ORF">PR002_g24156</name>
</gene>
<organism evidence="2 3">
    <name type="scientific">Phytophthora rubi</name>
    <dbReference type="NCBI Taxonomy" id="129364"/>
    <lineage>
        <taxon>Eukaryota</taxon>
        <taxon>Sar</taxon>
        <taxon>Stramenopiles</taxon>
        <taxon>Oomycota</taxon>
        <taxon>Peronosporomycetes</taxon>
        <taxon>Peronosporales</taxon>
        <taxon>Peronosporaceae</taxon>
        <taxon>Phytophthora</taxon>
    </lineage>
</organism>
<sequence length="102" mass="10946">MTAHGCGRGSHRQRAVGHCAGRAVSSGGGAHDHGAALVGGLSGVTVCAAIFPFYVFQIEIQRRDRTSASYTRPASMRVHSRWMHCCYHQGSSTSESPMLMQL</sequence>
<accession>A0A6A3IFT3</accession>
<evidence type="ECO:0000256" key="1">
    <source>
        <dbReference type="SAM" id="Phobius"/>
    </source>
</evidence>
<keyword evidence="1" id="KW-0812">Transmembrane</keyword>
<feature type="transmembrane region" description="Helical" evidence="1">
    <location>
        <begin position="35"/>
        <end position="56"/>
    </location>
</feature>
<evidence type="ECO:0000313" key="3">
    <source>
        <dbReference type="Proteomes" id="UP000435112"/>
    </source>
</evidence>
<protein>
    <submittedName>
        <fullName evidence="2">Uncharacterized protein</fullName>
    </submittedName>
</protein>
<dbReference type="AlphaFoldDB" id="A0A6A3IFT3"/>
<keyword evidence="1" id="KW-0472">Membrane</keyword>
<keyword evidence="1" id="KW-1133">Transmembrane helix</keyword>
<reference evidence="2 3" key="1">
    <citation type="submission" date="2018-09" db="EMBL/GenBank/DDBJ databases">
        <title>Genomic investigation of the strawberry pathogen Phytophthora fragariae indicates pathogenicity is determined by transcriptional variation in three key races.</title>
        <authorList>
            <person name="Adams T.M."/>
            <person name="Armitage A.D."/>
            <person name="Sobczyk M.K."/>
            <person name="Bates H.J."/>
            <person name="Dunwell J.M."/>
            <person name="Nellist C.F."/>
            <person name="Harrison R.J."/>
        </authorList>
    </citation>
    <scope>NUCLEOTIDE SEQUENCE [LARGE SCALE GENOMIC DNA]</scope>
    <source>
        <strain evidence="2 3">SCRP324</strain>
    </source>
</reference>